<keyword evidence="4" id="KW-1185">Reference proteome</keyword>
<dbReference type="PANTHER" id="PTHR43798">
    <property type="entry name" value="MONOACYLGLYCEROL LIPASE"/>
    <property type="match status" value="1"/>
</dbReference>
<comment type="caution">
    <text evidence="3">The sequence shown here is derived from an EMBL/GenBank/DDBJ whole genome shotgun (WGS) entry which is preliminary data.</text>
</comment>
<organism evidence="3 4">
    <name type="scientific">Alkalibacillus filiformis</name>
    <dbReference type="NCBI Taxonomy" id="200990"/>
    <lineage>
        <taxon>Bacteria</taxon>
        <taxon>Bacillati</taxon>
        <taxon>Bacillota</taxon>
        <taxon>Bacilli</taxon>
        <taxon>Bacillales</taxon>
        <taxon>Bacillaceae</taxon>
        <taxon>Alkalibacillus</taxon>
    </lineage>
</organism>
<gene>
    <name evidence="3" type="ORF">J2R98_002336</name>
</gene>
<dbReference type="RefSeq" id="WP_307069111.1">
    <property type="nucleotide sequence ID" value="NZ_JAUSUP010000009.1"/>
</dbReference>
<dbReference type="InterPro" id="IPR029058">
    <property type="entry name" value="AB_hydrolase_fold"/>
</dbReference>
<dbReference type="Gene3D" id="3.40.50.1820">
    <property type="entry name" value="alpha/beta hydrolase"/>
    <property type="match status" value="1"/>
</dbReference>
<dbReference type="InterPro" id="IPR050266">
    <property type="entry name" value="AB_hydrolase_sf"/>
</dbReference>
<evidence type="ECO:0000313" key="3">
    <source>
        <dbReference type="EMBL" id="MDQ0352491.1"/>
    </source>
</evidence>
<keyword evidence="1" id="KW-0472">Membrane</keyword>
<accession>A0ABU0DVJ8</accession>
<keyword evidence="1" id="KW-0812">Transmembrane</keyword>
<feature type="domain" description="AB hydrolase-1" evidence="2">
    <location>
        <begin position="16"/>
        <end position="239"/>
    </location>
</feature>
<evidence type="ECO:0000259" key="2">
    <source>
        <dbReference type="Pfam" id="PF00561"/>
    </source>
</evidence>
<evidence type="ECO:0000256" key="1">
    <source>
        <dbReference type="SAM" id="Phobius"/>
    </source>
</evidence>
<sequence length="272" mass="31503">MLLDYKMYQHETSKEWVVFLHGAGGNHTLFYKQAKQFKKYFNCVFINFPGHGESEPLNVKYTCKNIANKVMEVLDHLNIRKAHLVGISLGTMVMTEICRRTPERIASMTMGGAVIKWKFWTDLLFKIAYLVRSIVPYMFLYKLFAGILMPKKNHKKSRNMFVREASKLGQSEFIKWAELLITSNNIHETFTEMKNKVPKLFLMGDEDHVFIDGAHYAAERDSYAQVEVIQECGHVCNIDQAKAFNEVCINFIKKHVECEETRQNDKVASTIA</sequence>
<keyword evidence="1" id="KW-1133">Transmembrane helix</keyword>
<proteinExistence type="predicted"/>
<protein>
    <submittedName>
        <fullName evidence="3">Pimeloyl-ACP methyl ester carboxylesterase</fullName>
    </submittedName>
</protein>
<reference evidence="3 4" key="1">
    <citation type="submission" date="2023-07" db="EMBL/GenBank/DDBJ databases">
        <title>Genomic Encyclopedia of Type Strains, Phase IV (KMG-IV): sequencing the most valuable type-strain genomes for metagenomic binning, comparative biology and taxonomic classification.</title>
        <authorList>
            <person name="Goeker M."/>
        </authorList>
    </citation>
    <scope>NUCLEOTIDE SEQUENCE [LARGE SCALE GENOMIC DNA]</scope>
    <source>
        <strain evidence="3 4">DSM 15448</strain>
    </source>
</reference>
<dbReference type="InterPro" id="IPR000073">
    <property type="entry name" value="AB_hydrolase_1"/>
</dbReference>
<dbReference type="Pfam" id="PF00561">
    <property type="entry name" value="Abhydrolase_1"/>
    <property type="match status" value="1"/>
</dbReference>
<dbReference type="Proteomes" id="UP001236723">
    <property type="component" value="Unassembled WGS sequence"/>
</dbReference>
<feature type="transmembrane region" description="Helical" evidence="1">
    <location>
        <begin position="127"/>
        <end position="149"/>
    </location>
</feature>
<evidence type="ECO:0000313" key="4">
    <source>
        <dbReference type="Proteomes" id="UP001236723"/>
    </source>
</evidence>
<dbReference type="SUPFAM" id="SSF53474">
    <property type="entry name" value="alpha/beta-Hydrolases"/>
    <property type="match status" value="1"/>
</dbReference>
<name>A0ABU0DVJ8_9BACI</name>
<dbReference type="EMBL" id="JAUSUP010000009">
    <property type="protein sequence ID" value="MDQ0352491.1"/>
    <property type="molecule type" value="Genomic_DNA"/>
</dbReference>